<organism evidence="4 7">
    <name type="scientific">Acetobacterium wieringae</name>
    <dbReference type="NCBI Taxonomy" id="52694"/>
    <lineage>
        <taxon>Bacteria</taxon>
        <taxon>Bacillati</taxon>
        <taxon>Bacillota</taxon>
        <taxon>Clostridia</taxon>
        <taxon>Eubacteriales</taxon>
        <taxon>Eubacteriaceae</taxon>
        <taxon>Acetobacterium</taxon>
    </lineage>
</organism>
<protein>
    <recommendedName>
        <fullName evidence="2">Anti-sigma factor antagonist</fullName>
    </recommendedName>
</protein>
<dbReference type="CDD" id="cd07043">
    <property type="entry name" value="STAS_anti-anti-sigma_factors"/>
    <property type="match status" value="1"/>
</dbReference>
<dbReference type="GO" id="GO:0043856">
    <property type="term" value="F:anti-sigma factor antagonist activity"/>
    <property type="evidence" value="ECO:0007669"/>
    <property type="project" value="InterPro"/>
</dbReference>
<dbReference type="PANTHER" id="PTHR33495">
    <property type="entry name" value="ANTI-SIGMA FACTOR ANTAGONIST TM_1081-RELATED-RELATED"/>
    <property type="match status" value="1"/>
</dbReference>
<dbReference type="Pfam" id="PF01740">
    <property type="entry name" value="STAS"/>
    <property type="match status" value="1"/>
</dbReference>
<gene>
    <name evidence="4" type="primary">btrV</name>
    <name evidence="4" type="ORF">ACWI_25430</name>
    <name evidence="5" type="ORF">FXB42_08145</name>
    <name evidence="6" type="ORF">LNN31_04605</name>
</gene>
<proteinExistence type="inferred from homology"/>
<sequence length="100" mass="11450">MKIEVKQEGELFVVELEGRMDTNTSPEFQKEMEAYYSKEGFQMILDFDHLDFVSSAGLRVLLLIQKKSKALNGSLVIKNVKPEIQEVFDMTGFSDILTIE</sequence>
<evidence type="ECO:0000313" key="9">
    <source>
        <dbReference type="Proteomes" id="UP001163550"/>
    </source>
</evidence>
<keyword evidence="9" id="KW-1185">Reference proteome</keyword>
<dbReference type="STRING" id="52694.ACWI_25430"/>
<dbReference type="EMBL" id="VSLA01000013">
    <property type="protein sequence ID" value="TYC85832.1"/>
    <property type="molecule type" value="Genomic_DNA"/>
</dbReference>
<feature type="domain" description="STAS" evidence="3">
    <location>
        <begin position="1"/>
        <end position="100"/>
    </location>
</feature>
<evidence type="ECO:0000313" key="8">
    <source>
        <dbReference type="Proteomes" id="UP000322619"/>
    </source>
</evidence>
<evidence type="ECO:0000256" key="2">
    <source>
        <dbReference type="RuleBase" id="RU003749"/>
    </source>
</evidence>
<dbReference type="SUPFAM" id="SSF52091">
    <property type="entry name" value="SpoIIaa-like"/>
    <property type="match status" value="1"/>
</dbReference>
<dbReference type="PROSITE" id="PS50801">
    <property type="entry name" value="STAS"/>
    <property type="match status" value="1"/>
</dbReference>
<dbReference type="NCBIfam" id="TIGR00377">
    <property type="entry name" value="ant_ant_sig"/>
    <property type="match status" value="1"/>
</dbReference>
<dbReference type="InterPro" id="IPR002645">
    <property type="entry name" value="STAS_dom"/>
</dbReference>
<dbReference type="InterPro" id="IPR036513">
    <property type="entry name" value="STAS_dom_sf"/>
</dbReference>
<name>A0A1F2PGQ3_9FIRM</name>
<evidence type="ECO:0000256" key="1">
    <source>
        <dbReference type="ARBA" id="ARBA00009013"/>
    </source>
</evidence>
<dbReference type="Proteomes" id="UP000322619">
    <property type="component" value="Unassembled WGS sequence"/>
</dbReference>
<dbReference type="EMBL" id="CP087994">
    <property type="protein sequence ID" value="UYO63716.1"/>
    <property type="molecule type" value="Genomic_DNA"/>
</dbReference>
<dbReference type="Proteomes" id="UP000176244">
    <property type="component" value="Unassembled WGS sequence"/>
</dbReference>
<evidence type="ECO:0000313" key="5">
    <source>
        <dbReference type="EMBL" id="TYC85832.1"/>
    </source>
</evidence>
<evidence type="ECO:0000313" key="4">
    <source>
        <dbReference type="EMBL" id="OFV69901.1"/>
    </source>
</evidence>
<evidence type="ECO:0000313" key="7">
    <source>
        <dbReference type="Proteomes" id="UP000176244"/>
    </source>
</evidence>
<accession>A0A1F2PGQ3</accession>
<dbReference type="OrthoDB" id="9794628at2"/>
<comment type="similarity">
    <text evidence="1 2">Belongs to the anti-sigma-factor antagonist family.</text>
</comment>
<reference evidence="6" key="3">
    <citation type="submission" date="2021-11" db="EMBL/GenBank/DDBJ databases">
        <title>Isoprene-degrading acetogen.</title>
        <authorList>
            <person name="Yang Y."/>
            <person name="Jin H."/>
            <person name="Yan J."/>
        </authorList>
    </citation>
    <scope>NUCLEOTIDE SEQUENCE</scope>
    <source>
        <strain evidence="6">Berkeley</strain>
    </source>
</reference>
<dbReference type="Proteomes" id="UP001163550">
    <property type="component" value="Chromosome"/>
</dbReference>
<evidence type="ECO:0000259" key="3">
    <source>
        <dbReference type="PROSITE" id="PS50801"/>
    </source>
</evidence>
<dbReference type="AlphaFoldDB" id="A0A1F2PGQ3"/>
<dbReference type="Gene3D" id="3.30.750.24">
    <property type="entry name" value="STAS domain"/>
    <property type="match status" value="1"/>
</dbReference>
<dbReference type="InterPro" id="IPR003658">
    <property type="entry name" value="Anti-sigma_ant"/>
</dbReference>
<evidence type="ECO:0000313" key="6">
    <source>
        <dbReference type="EMBL" id="UYO63716.1"/>
    </source>
</evidence>
<dbReference type="RefSeq" id="WP_070371936.1">
    <property type="nucleotide sequence ID" value="NZ_CABIIK010000045.1"/>
</dbReference>
<reference evidence="4 7" key="1">
    <citation type="submission" date="2015-09" db="EMBL/GenBank/DDBJ databases">
        <title>Genome sequence of Acetobacterium wieringae DSM 1911.</title>
        <authorList>
            <person name="Poehlein A."/>
            <person name="Bengelsdorf F.R."/>
            <person name="Schiel-Bengelsdorf B."/>
            <person name="Duerre P."/>
            <person name="Daniel R."/>
        </authorList>
    </citation>
    <scope>NUCLEOTIDE SEQUENCE [LARGE SCALE GENOMIC DNA]</scope>
    <source>
        <strain evidence="4 7">DSM 1911</strain>
    </source>
</reference>
<dbReference type="EMBL" id="LKEU01000035">
    <property type="protein sequence ID" value="OFV69901.1"/>
    <property type="molecule type" value="Genomic_DNA"/>
</dbReference>
<reference evidence="5 8" key="2">
    <citation type="submission" date="2019-08" db="EMBL/GenBank/DDBJ databases">
        <title>Isolation and enrichment of carboxydotrophic bacteria from anaerobic sludge for the production of bio-based chemicals from syngas.</title>
        <authorList>
            <person name="Antares A.L."/>
            <person name="Moreira J."/>
            <person name="Diender M."/>
            <person name="Parshina S.N."/>
            <person name="Stams A.J.M."/>
            <person name="Alves M."/>
            <person name="Alves J.I."/>
            <person name="Sousa D.Z."/>
        </authorList>
    </citation>
    <scope>NUCLEOTIDE SEQUENCE [LARGE SCALE GENOMIC DNA]</scope>
    <source>
        <strain evidence="5 8">JM</strain>
    </source>
</reference>